<comment type="subcellular location">
    <subcellularLocation>
        <location evidence="1">Membrane</location>
        <topology evidence="1">Multi-pass membrane protein</topology>
    </subcellularLocation>
</comment>
<dbReference type="Pfam" id="PF04547">
    <property type="entry name" value="Anoctamin"/>
    <property type="match status" value="1"/>
</dbReference>
<gene>
    <name evidence="7" type="ORF">PPRIM_AZ9-3.1.T0250026</name>
</gene>
<feature type="transmembrane region" description="Helical" evidence="5">
    <location>
        <begin position="850"/>
        <end position="869"/>
    </location>
</feature>
<feature type="transmembrane region" description="Helical" evidence="5">
    <location>
        <begin position="706"/>
        <end position="729"/>
    </location>
</feature>
<keyword evidence="8" id="KW-1185">Reference proteome</keyword>
<evidence type="ECO:0000256" key="1">
    <source>
        <dbReference type="ARBA" id="ARBA00004141"/>
    </source>
</evidence>
<dbReference type="GO" id="GO:0016020">
    <property type="term" value="C:membrane"/>
    <property type="evidence" value="ECO:0007669"/>
    <property type="project" value="UniProtKB-SubCell"/>
</dbReference>
<evidence type="ECO:0000256" key="2">
    <source>
        <dbReference type="ARBA" id="ARBA00022692"/>
    </source>
</evidence>
<evidence type="ECO:0000256" key="5">
    <source>
        <dbReference type="SAM" id="Phobius"/>
    </source>
</evidence>
<reference evidence="7" key="1">
    <citation type="submission" date="2021-01" db="EMBL/GenBank/DDBJ databases">
        <authorList>
            <consortium name="Genoscope - CEA"/>
            <person name="William W."/>
        </authorList>
    </citation>
    <scope>NUCLEOTIDE SEQUENCE</scope>
</reference>
<feature type="transmembrane region" description="Helical" evidence="5">
    <location>
        <begin position="938"/>
        <end position="955"/>
    </location>
</feature>
<comment type="caution">
    <text evidence="7">The sequence shown here is derived from an EMBL/GenBank/DDBJ whole genome shotgun (WGS) entry which is preliminary data.</text>
</comment>
<dbReference type="EMBL" id="CAJJDM010000023">
    <property type="protein sequence ID" value="CAD8056730.1"/>
    <property type="molecule type" value="Genomic_DNA"/>
</dbReference>
<dbReference type="GO" id="GO:0005254">
    <property type="term" value="F:chloride channel activity"/>
    <property type="evidence" value="ECO:0007669"/>
    <property type="project" value="TreeGrafter"/>
</dbReference>
<evidence type="ECO:0000256" key="4">
    <source>
        <dbReference type="ARBA" id="ARBA00023136"/>
    </source>
</evidence>
<evidence type="ECO:0000256" key="3">
    <source>
        <dbReference type="ARBA" id="ARBA00022989"/>
    </source>
</evidence>
<keyword evidence="4 5" id="KW-0472">Membrane</keyword>
<feature type="transmembrane region" description="Helical" evidence="5">
    <location>
        <begin position="811"/>
        <end position="835"/>
    </location>
</feature>
<feature type="transmembrane region" description="Helical" evidence="5">
    <location>
        <begin position="901"/>
        <end position="918"/>
    </location>
</feature>
<evidence type="ECO:0000259" key="6">
    <source>
        <dbReference type="Pfam" id="PF04547"/>
    </source>
</evidence>
<feature type="transmembrane region" description="Helical" evidence="5">
    <location>
        <begin position="1063"/>
        <end position="1084"/>
    </location>
</feature>
<name>A0A8S1KN07_PARPR</name>
<organism evidence="7 8">
    <name type="scientific">Paramecium primaurelia</name>
    <dbReference type="NCBI Taxonomy" id="5886"/>
    <lineage>
        <taxon>Eukaryota</taxon>
        <taxon>Sar</taxon>
        <taxon>Alveolata</taxon>
        <taxon>Ciliophora</taxon>
        <taxon>Intramacronucleata</taxon>
        <taxon>Oligohymenophorea</taxon>
        <taxon>Peniculida</taxon>
        <taxon>Parameciidae</taxon>
        <taxon>Paramecium</taxon>
    </lineage>
</organism>
<feature type="transmembrane region" description="Helical" evidence="5">
    <location>
        <begin position="1006"/>
        <end position="1030"/>
    </location>
</feature>
<proteinExistence type="predicted"/>
<keyword evidence="3 5" id="KW-1133">Transmembrane helix</keyword>
<accession>A0A8S1KN07</accession>
<dbReference type="InterPro" id="IPR007632">
    <property type="entry name" value="Anoctamin"/>
</dbReference>
<dbReference type="OMA" id="HREYPIN"/>
<dbReference type="PANTHER" id="PTHR12308:SF73">
    <property type="entry name" value="ANOCTAMIN"/>
    <property type="match status" value="1"/>
</dbReference>
<protein>
    <recommendedName>
        <fullName evidence="6">Anoctamin transmembrane domain-containing protein</fullName>
    </recommendedName>
</protein>
<evidence type="ECO:0000313" key="7">
    <source>
        <dbReference type="EMBL" id="CAD8056730.1"/>
    </source>
</evidence>
<sequence length="2964" mass="354828">MNQRQSRLSKIHAYTSKLSIQYFHQLIPEITHKTRRQKKLDQIEEYVQIYEIYLKMLLGQDIGRADEKRFYTLNNIPQLDDNTIMEYDLPEAVISLPNPDMIPDEYDYNIKQLEIFEQIVKSLQIDDKSMHDKLFIKAIENAFTHLADRKIYSLFELKTRGLESNQQQQRNTLVLFGTSQQLFQKSPDRSPNSIILVDNNLNQMNRTSDFPIYKKEDQLTKLVKKFRNYLKDNISHYQGSLNNIADCLQIDMQKLVYVQKKAYSQGEYLKLQGQSWYRTRNETSDILTLIRNALIIQLSRKGFNVKSFISKNGQTIYLCLYMTEKMLEIAAENFALPKKLSYCFTDLLSLEPVDKQYRPLRLNGRLWRPDEYSNSSYLEYLRPLIIDQIKQINFKRLAREVGQSGLNIELFEYGKSDLYGDQDGPTDEEWTAYYKYLVHLNKHIQIERDKNQIDSDIALCIDGQKTVEQLYGIRTNRKDQINQFTDLSEEASEKISEMYDKVRELIDLTNNINLINDLPKLKSIKLIKQQQLAHNYLSFFQEALKVANCSQQYLKTIWDRYNQKPFELYVPFKINYIGESLKNIAKYQLKWCRYIKNEQNQITLFPNNERLKLASSVITQTINLNTLINLQFVKQIFSLHDQYELFGYCKSIQKAVSEEKHNYKKKPFDIASEWNLDYLHPWNSPTDNICFYFGEKVGLYFEFTSYFIKFSTPMAAFGLLFSVLLYTSQNYNNDIYTATVSIFSILIVHWNSFQTDCWHQQQLTFNLKYGQNKNVKESIIRSSFKGENVRSIENDVLNSIGVIHSKFIQRLIISVFILIFLVGSDIGRIVGLYFFNLYLKSKLDELGNQFQYFEIIITASLNYFIQLLISQFYEQIATILTDFENFQTSYQYETSYIIKKYTLYCFSQVFPLLMISFLNSPLQLYCKEENCKRNVEYYFGTTMMLMFLMQVFKFLKTFQNEMVKNPQKLYPYNYQSMCDFIEIQEQRIPFQKSVEKYGNIDEYMDFFLQLTLTNIFGCLFPFSITLFWIWNILQVQISKLRLLYIFQRPWPKGDGSLGIWDDFYQLINFITLLCNTGLICIYYYDTLQDQVIILFLALLFYNFFIKYLTNSIFGNSPIIVDQIVKRSQYIFKSNVQSKSKLNRLSQKDNKQKLQRCPLFKVYGSSIYHQYERFETISSEDEIADYYTKNSKQISKRLVYEEEMFNFKMNQLNLSNKQQQQQQQQYLMNNQNTQRKIQADSLDQSSNQLIVPVKEFVRQETFTRRNMQSKIKDRIKKIKQVQKLNYEFLFKYYSKRSINGAFRIQSSQKGEKYLIQVRTKIWRFFFRLNLLSSYNMFWSDYRLFIAQSYIQRKSQLFHNLDYKRYSILKKSFDKQHEYYRNQAMLKFRKQFQQFGNTLTSEEVKEYNELVYKYQNYIEKRTWLNCRKVQIFRYKGLFFRGFRKQTLRKQSIQYALEYYEATKKLEDIQFESDIHKKFGTIVQYSCIHQYNFNQFIDLFNKLEYEQKKQFVFSSTNSRTIQKIYYLESLKSEVYKNVIDKAKDTYIFEQHSQKVEEYALQYFLDEMNQIPNIKMKKHLHDILWIVIIEDKEYLMQFFQVRHGQQLQFQKYHNDGLGVYIGESKNYIKQLNILDQIDDFFIKGYCISLYQCSECKSLYQVLQFRKKYALYYTIDELRQFIFANLKIMTKHHIMNVSIYNYILIQNEYMILNSVNQNNNQVWQLIQVVIEMIYLQPIEDFAQALQNLDHPLKYFLIEIIHGDKTPIQIIDMMLDQKPFWEIDFQLANVKKEQSYQIYMENMKHQINFHLRIKQFDKCLILIKEVEEYLRITHYQTTQELLPYFVNQFSKNLSQYILRSNEIKKVLDTLLIYYFKISALFSTRKEFENEISQLIDGLKRCSAQIRVMFRQLSLNVKLENLSEIEQCIVLKRKLKQTSEKQSSISSFERLNLINTLRKNQDYILVIVQYQTQLQRYLNQFLTIKAIDSYFNQNFIMAGIQYLEIISNQEKLVLREPAPQCLNVPLDHSPGLINLEQSSPLEDEQIATANTDTKTGCLINGDQLYCTQLLYLKFLYLINLYDSKNEQFQYYYNDFQELNGVYEPVFKYYQNQLKLLKKEDITEQELEEEMKCEIGKYLCINIMKWQEICIHKYLHLFYSDDDEIIKRQLLIFSNLERTLENRKLLISKINCKLPITFDSYNCLVQIKLIQQILHLDNFQPISHSIPQQIKTKQIKFSNKISYIKLLQEYHNLFKIKKDSWFFQQCLEEIQMFYFLSICFTYSPKHIENLGQGESEIATYAVQQIKKFQSKPKFYCQILKCTQINNKQAGQFLIDSSLTKYQQYQIFCQFLNCSLKQHSCLKNSIQMIDDIITDDIQPSIIILGLLHTFLYLQQIEIVDLIHCFTSRLLQSQAFIFHRTHPGFEQDLQIVESLYKDSNQYIPYPQKYLYEYTNDFKYFDDPKFHSQYLLFNILMNQDYFLIQEILQESIQQLKNQSNLIRYFDLYKCYLEVVNSMTGQMEPKQQFILKLNDYKEGTLIYAILAYFQCKYYINLIDFENALKYSHKVLQYINTFLKQEKIIISIMNDVLHREYPINATLKQLQILEYEYLIDESADSDYIHLFNNDFINEAILNHIRILINLEQNVPKINLLFQLQLGLENRQHISYLQMIYAEYFKYLQSVEDFTLVEKLIDDPTNQVDDIKQKIQNEEKKQQAYYSLKLNILADVTEIDYRLKILDFQLSIFQASKFGLNKKLINNWTSQSAQRAIDGYLKILPIKQQMVHPYISIMYLIQCESYQFLNQIQKAQNMIDQAEISLKSWFDDNKHPLKGLFFFAQGNHCKWLYKQYLRCVKEIIELNQFDAIEVKVIVQGLINQDSQIIKIFDYYHSGIIKTIVGHLTNFIYSQIGKHVRQNIFYRYKISDAQDILDDIIYTSSIKELNGISQYLDALAIFNHFETEHKCIDIIKCAIIAEN</sequence>
<evidence type="ECO:0000313" key="8">
    <source>
        <dbReference type="Proteomes" id="UP000688137"/>
    </source>
</evidence>
<feature type="transmembrane region" description="Helical" evidence="5">
    <location>
        <begin position="1091"/>
        <end position="1109"/>
    </location>
</feature>
<dbReference type="Proteomes" id="UP000688137">
    <property type="component" value="Unassembled WGS sequence"/>
</dbReference>
<dbReference type="InterPro" id="IPR049452">
    <property type="entry name" value="Anoctamin_TM"/>
</dbReference>
<keyword evidence="2 5" id="KW-0812">Transmembrane</keyword>
<dbReference type="PANTHER" id="PTHR12308">
    <property type="entry name" value="ANOCTAMIN"/>
    <property type="match status" value="1"/>
</dbReference>
<feature type="domain" description="Anoctamin transmembrane" evidence="6">
    <location>
        <begin position="689"/>
        <end position="1126"/>
    </location>
</feature>